<proteinExistence type="predicted"/>
<organism evidence="1 2">
    <name type="scientific">Ruminococcus albus SY3</name>
    <dbReference type="NCBI Taxonomy" id="1341156"/>
    <lineage>
        <taxon>Bacteria</taxon>
        <taxon>Bacillati</taxon>
        <taxon>Bacillota</taxon>
        <taxon>Clostridia</taxon>
        <taxon>Eubacteriales</taxon>
        <taxon>Oscillospiraceae</taxon>
        <taxon>Ruminococcus</taxon>
    </lineage>
</organism>
<evidence type="ECO:0000313" key="1">
    <source>
        <dbReference type="EMBL" id="EXM38485.1"/>
    </source>
</evidence>
<evidence type="ECO:0000313" key="2">
    <source>
        <dbReference type="Proteomes" id="UP000021369"/>
    </source>
</evidence>
<dbReference type="OrthoDB" id="1095143at2"/>
<name>A0A011WND3_RUMAL</name>
<dbReference type="Proteomes" id="UP000021369">
    <property type="component" value="Unassembled WGS sequence"/>
</dbReference>
<keyword evidence="2" id="KW-1185">Reference proteome</keyword>
<dbReference type="AlphaFoldDB" id="A0A011WND3"/>
<dbReference type="EMBL" id="JEOB01000004">
    <property type="protein sequence ID" value="EXM38485.1"/>
    <property type="molecule type" value="Genomic_DNA"/>
</dbReference>
<reference evidence="1 2" key="1">
    <citation type="submission" date="2013-06" db="EMBL/GenBank/DDBJ databases">
        <title>Rumen cellulosomics: divergent fiber-degrading strategies revealed by comparative genome-wide analysis of six Ruminococcal strains.</title>
        <authorList>
            <person name="Dassa B."/>
            <person name="Borovok I."/>
            <person name="Lamed R."/>
            <person name="Flint H."/>
            <person name="Yeoman C.J."/>
            <person name="White B."/>
            <person name="Bayer E.A."/>
        </authorList>
    </citation>
    <scope>NUCLEOTIDE SEQUENCE [LARGE SCALE GENOMIC DNA]</scope>
    <source>
        <strain evidence="1 2">SY3</strain>
    </source>
</reference>
<dbReference type="PATRIC" id="fig|1341156.4.peg.2505"/>
<comment type="caution">
    <text evidence="1">The sequence shown here is derived from an EMBL/GenBank/DDBJ whole genome shotgun (WGS) entry which is preliminary data.</text>
</comment>
<sequence>MPTTLKYMNQLRTQELITEIKRRLAKKQDIIQFMVMPTITSEMVGDVYQYIGDTTATYKNGDFYRVVLNPETLDPEYKQITYNKDEIDELIDAAGHFEVVEELPTTDIKTNVIYLVPKKQTLDGYVDSTDDSFYFPTGDETTPAFQKYDVGGNFVEDVTGADAETVQANIDDGTFTAETKTCKVGQVNNVKDEYINLDGTTAGWEKIGDTEIDLSGYVKHEELVAITAEELEDMWRTTGILNLSTDTVAVAAEETADVDVTSTGAIVLLVGDTDVATAAYANGKITITGVAIGTTDVTVISSATEDYKAVTATIAVTVS</sequence>
<dbReference type="RefSeq" id="WP_037289244.1">
    <property type="nucleotide sequence ID" value="NZ_JEOB01000004.1"/>
</dbReference>
<accession>A0A011WND3</accession>
<protein>
    <submittedName>
        <fullName evidence="1">Uncharacterized protein</fullName>
    </submittedName>
</protein>
<gene>
    <name evidence="1" type="ORF">RASY3_14190</name>
</gene>